<keyword evidence="2" id="KW-1185">Reference proteome</keyword>
<protein>
    <submittedName>
        <fullName evidence="1">Uncharacterized protein</fullName>
    </submittedName>
</protein>
<evidence type="ECO:0000313" key="1">
    <source>
        <dbReference type="EMBL" id="WQJ54009.1"/>
    </source>
</evidence>
<organism evidence="1 2">
    <name type="scientific">phage Lak_Megaphage_RVC_AP1_GC26</name>
    <dbReference type="NCBI Taxonomy" id="3109224"/>
    <lineage>
        <taxon>Viruses</taxon>
        <taxon>Duplodnaviria</taxon>
        <taxon>Heunggongvirae</taxon>
        <taxon>Uroviricota</taxon>
        <taxon>Caudoviricetes</taxon>
        <taxon>Caudoviricetes code 15 clade</taxon>
    </lineage>
</organism>
<name>A0ABZ0Z472_9CAUD</name>
<dbReference type="EMBL" id="OR769218">
    <property type="protein sequence ID" value="WQJ54009.1"/>
    <property type="molecule type" value="Genomic_DNA"/>
</dbReference>
<evidence type="ECO:0000313" key="2">
    <source>
        <dbReference type="Proteomes" id="UP001346559"/>
    </source>
</evidence>
<sequence>MYLCIIKITDALEVATSNFKIIDSIENMIVLFDSADHI</sequence>
<dbReference type="Proteomes" id="UP001346559">
    <property type="component" value="Segment"/>
</dbReference>
<proteinExistence type="predicted"/>
<accession>A0ABZ0Z472</accession>
<reference evidence="1 2" key="1">
    <citation type="submission" date="2023-11" db="EMBL/GenBank/DDBJ databases">
        <authorList>
            <person name="Cook R."/>
            <person name="Crisci M."/>
            <person name="Pye H."/>
            <person name="Adriaenssens E."/>
            <person name="Santini J."/>
        </authorList>
    </citation>
    <scope>NUCLEOTIDE SEQUENCE [LARGE SCALE GENOMIC DNA]</scope>
    <source>
        <strain evidence="1">Lak_Megaphage_RVC_AP1_GC26</strain>
    </source>
</reference>